<evidence type="ECO:0000313" key="2">
    <source>
        <dbReference type="EMBL" id="MDD2175878.1"/>
    </source>
</evidence>
<dbReference type="GO" id="GO:0016787">
    <property type="term" value="F:hydrolase activity"/>
    <property type="evidence" value="ECO:0007669"/>
    <property type="project" value="UniProtKB-KW"/>
</dbReference>
<sequence>MRVPEKLIFLPGVGGNPAFWQPVAGALPQPAARVLLGWPWFGAASPADLPATGARDMQDLVEATTVHMDRPCALIAQSMGGVVALLAALERPEWLTHLVLVATSGGVPIDDLHPEDWRPGFLQSNPAFPQWMADVRLDLSARLPSVQAPTLLFWGDADAISPTTVGQRLSGLLPHSQMHVLAGGGHDLAVTHAGAVAEHIAGHLQGAAQRPRAYARTA</sequence>
<dbReference type="Gene3D" id="3.40.50.1820">
    <property type="entry name" value="alpha/beta hydrolase"/>
    <property type="match status" value="2"/>
</dbReference>
<keyword evidence="3" id="KW-1185">Reference proteome</keyword>
<dbReference type="InterPro" id="IPR000073">
    <property type="entry name" value="AB_hydrolase_1"/>
</dbReference>
<name>A0ABT5RQB5_9BURK</name>
<dbReference type="Pfam" id="PF12697">
    <property type="entry name" value="Abhydrolase_6"/>
    <property type="match status" value="1"/>
</dbReference>
<dbReference type="InterPro" id="IPR029058">
    <property type="entry name" value="AB_hydrolase_fold"/>
</dbReference>
<protein>
    <submittedName>
        <fullName evidence="2">Alpha/beta fold hydrolase</fullName>
    </submittedName>
</protein>
<feature type="domain" description="AB hydrolase-1" evidence="1">
    <location>
        <begin position="7"/>
        <end position="133"/>
    </location>
</feature>
<evidence type="ECO:0000313" key="3">
    <source>
        <dbReference type="Proteomes" id="UP001148932"/>
    </source>
</evidence>
<dbReference type="RefSeq" id="WP_274106030.1">
    <property type="nucleotide sequence ID" value="NZ_JAPCKI010000001.1"/>
</dbReference>
<gene>
    <name evidence="2" type="ORF">OIN59_00455</name>
</gene>
<dbReference type="PANTHER" id="PTHR43689:SF8">
    <property type="entry name" value="ALPHA_BETA-HYDROLASES SUPERFAMILY PROTEIN"/>
    <property type="match status" value="1"/>
</dbReference>
<dbReference type="Proteomes" id="UP001148932">
    <property type="component" value="Unassembled WGS sequence"/>
</dbReference>
<accession>A0ABT5RQB5</accession>
<proteinExistence type="predicted"/>
<organism evidence="2 3">
    <name type="scientific">Acidovorax benzenivorans</name>
    <dbReference type="NCBI Taxonomy" id="2987520"/>
    <lineage>
        <taxon>Bacteria</taxon>
        <taxon>Pseudomonadati</taxon>
        <taxon>Pseudomonadota</taxon>
        <taxon>Betaproteobacteria</taxon>
        <taxon>Burkholderiales</taxon>
        <taxon>Comamonadaceae</taxon>
        <taxon>Acidovorax</taxon>
    </lineage>
</organism>
<dbReference type="PANTHER" id="PTHR43689">
    <property type="entry name" value="HYDROLASE"/>
    <property type="match status" value="1"/>
</dbReference>
<reference evidence="2" key="1">
    <citation type="submission" date="2022-10" db="EMBL/GenBank/DDBJ databases">
        <title>Description of microaerobic benzene degrading bacteria.</title>
        <authorList>
            <person name="Bedics A."/>
            <person name="Tancsics A."/>
            <person name="Banerjee S."/>
        </authorList>
    </citation>
    <scope>NUCLEOTIDE SEQUENCE</scope>
    <source>
        <strain evidence="2">D2M1</strain>
    </source>
</reference>
<dbReference type="SUPFAM" id="SSF53474">
    <property type="entry name" value="alpha/beta-Hydrolases"/>
    <property type="match status" value="1"/>
</dbReference>
<dbReference type="EMBL" id="JAPCKI010000001">
    <property type="protein sequence ID" value="MDD2175878.1"/>
    <property type="molecule type" value="Genomic_DNA"/>
</dbReference>
<comment type="caution">
    <text evidence="2">The sequence shown here is derived from an EMBL/GenBank/DDBJ whole genome shotgun (WGS) entry which is preliminary data.</text>
</comment>
<keyword evidence="2" id="KW-0378">Hydrolase</keyword>
<evidence type="ECO:0000259" key="1">
    <source>
        <dbReference type="Pfam" id="PF12697"/>
    </source>
</evidence>